<dbReference type="GO" id="GO:0004623">
    <property type="term" value="F:phospholipase A2 activity"/>
    <property type="evidence" value="ECO:0007669"/>
    <property type="project" value="TreeGrafter"/>
</dbReference>
<gene>
    <name evidence="13" type="ORF">ASPCADRAFT_172977</name>
</gene>
<evidence type="ECO:0000256" key="3">
    <source>
        <dbReference type="ARBA" id="ARBA00013274"/>
    </source>
</evidence>
<comment type="function">
    <text evidence="1">Catalyzes the release of fatty acids from lysophospholipids.</text>
</comment>
<evidence type="ECO:0000256" key="9">
    <source>
        <dbReference type="ARBA" id="ARBA00049531"/>
    </source>
</evidence>
<name>A0A1R3RHQ0_ASPC5</name>
<evidence type="ECO:0000256" key="11">
    <source>
        <dbReference type="RuleBase" id="RU362103"/>
    </source>
</evidence>
<dbReference type="PANTHER" id="PTHR10728">
    <property type="entry name" value="CYTOSOLIC PHOSPHOLIPASE A2"/>
    <property type="match status" value="1"/>
</dbReference>
<feature type="chain" id="PRO_5011812413" description="Lysophospholipase" evidence="11">
    <location>
        <begin position="19"/>
        <end position="599"/>
    </location>
</feature>
<evidence type="ECO:0000313" key="14">
    <source>
        <dbReference type="Proteomes" id="UP000188318"/>
    </source>
</evidence>
<feature type="domain" description="PLA2c" evidence="12">
    <location>
        <begin position="32"/>
        <end position="567"/>
    </location>
</feature>
<evidence type="ECO:0000256" key="6">
    <source>
        <dbReference type="ARBA" id="ARBA00022963"/>
    </source>
</evidence>
<dbReference type="OMA" id="PQNRSEC"/>
<dbReference type="OrthoDB" id="4084751at2759"/>
<reference evidence="14" key="1">
    <citation type="journal article" date="2017" name="Genome Biol.">
        <title>Comparative genomics reveals high biological diversity and specific adaptations in the industrially and medically important fungal genus Aspergillus.</title>
        <authorList>
            <person name="de Vries R.P."/>
            <person name="Riley R."/>
            <person name="Wiebenga A."/>
            <person name="Aguilar-Osorio G."/>
            <person name="Amillis S."/>
            <person name="Uchima C.A."/>
            <person name="Anderluh G."/>
            <person name="Asadollahi M."/>
            <person name="Askin M."/>
            <person name="Barry K."/>
            <person name="Battaglia E."/>
            <person name="Bayram O."/>
            <person name="Benocci T."/>
            <person name="Braus-Stromeyer S.A."/>
            <person name="Caldana C."/>
            <person name="Canovas D."/>
            <person name="Cerqueira G.C."/>
            <person name="Chen F."/>
            <person name="Chen W."/>
            <person name="Choi C."/>
            <person name="Clum A."/>
            <person name="Dos Santos R.A."/>
            <person name="Damasio A.R."/>
            <person name="Diallinas G."/>
            <person name="Emri T."/>
            <person name="Fekete E."/>
            <person name="Flipphi M."/>
            <person name="Freyberg S."/>
            <person name="Gallo A."/>
            <person name="Gournas C."/>
            <person name="Habgood R."/>
            <person name="Hainaut M."/>
            <person name="Harispe M.L."/>
            <person name="Henrissat B."/>
            <person name="Hilden K.S."/>
            <person name="Hope R."/>
            <person name="Hossain A."/>
            <person name="Karabika E."/>
            <person name="Karaffa L."/>
            <person name="Karanyi Z."/>
            <person name="Krasevec N."/>
            <person name="Kuo A."/>
            <person name="Kusch H."/>
            <person name="LaButti K."/>
            <person name="Lagendijk E.L."/>
            <person name="Lapidus A."/>
            <person name="Levasseur A."/>
            <person name="Lindquist E."/>
            <person name="Lipzen A."/>
            <person name="Logrieco A.F."/>
            <person name="MacCabe A."/>
            <person name="Maekelae M.R."/>
            <person name="Malavazi I."/>
            <person name="Melin P."/>
            <person name="Meyer V."/>
            <person name="Mielnichuk N."/>
            <person name="Miskei M."/>
            <person name="Molnar A.P."/>
            <person name="Mule G."/>
            <person name="Ngan C.Y."/>
            <person name="Orejas M."/>
            <person name="Orosz E."/>
            <person name="Ouedraogo J.P."/>
            <person name="Overkamp K.M."/>
            <person name="Park H.-S."/>
            <person name="Perrone G."/>
            <person name="Piumi F."/>
            <person name="Punt P.J."/>
            <person name="Ram A.F."/>
            <person name="Ramon A."/>
            <person name="Rauscher S."/>
            <person name="Record E."/>
            <person name="Riano-Pachon D.M."/>
            <person name="Robert V."/>
            <person name="Roehrig J."/>
            <person name="Ruller R."/>
            <person name="Salamov A."/>
            <person name="Salih N.S."/>
            <person name="Samson R.A."/>
            <person name="Sandor E."/>
            <person name="Sanguinetti M."/>
            <person name="Schuetze T."/>
            <person name="Sepcic K."/>
            <person name="Shelest E."/>
            <person name="Sherlock G."/>
            <person name="Sophianopoulou V."/>
            <person name="Squina F.M."/>
            <person name="Sun H."/>
            <person name="Susca A."/>
            <person name="Todd R.B."/>
            <person name="Tsang A."/>
            <person name="Unkles S.E."/>
            <person name="van de Wiele N."/>
            <person name="van Rossen-Uffink D."/>
            <person name="Oliveira J.V."/>
            <person name="Vesth T.C."/>
            <person name="Visser J."/>
            <person name="Yu J.-H."/>
            <person name="Zhou M."/>
            <person name="Andersen M.R."/>
            <person name="Archer D.B."/>
            <person name="Baker S.E."/>
            <person name="Benoit I."/>
            <person name="Brakhage A.A."/>
            <person name="Braus G.H."/>
            <person name="Fischer R."/>
            <person name="Frisvad J.C."/>
            <person name="Goldman G.H."/>
            <person name="Houbraken J."/>
            <person name="Oakley B."/>
            <person name="Pocsi I."/>
            <person name="Scazzocchio C."/>
            <person name="Seiboth B."/>
            <person name="vanKuyk P.A."/>
            <person name="Wortman J."/>
            <person name="Dyer P.S."/>
            <person name="Grigoriev I.V."/>
        </authorList>
    </citation>
    <scope>NUCLEOTIDE SEQUENCE [LARGE SCALE GENOMIC DNA]</scope>
    <source>
        <strain evidence="14">ITEM 5010</strain>
    </source>
</reference>
<evidence type="ECO:0000256" key="5">
    <source>
        <dbReference type="ARBA" id="ARBA00022801"/>
    </source>
</evidence>
<keyword evidence="14" id="KW-1185">Reference proteome</keyword>
<feature type="signal peptide" evidence="11">
    <location>
        <begin position="1"/>
        <end position="18"/>
    </location>
</feature>
<dbReference type="Pfam" id="PF01735">
    <property type="entry name" value="PLA2_B"/>
    <property type="match status" value="1"/>
</dbReference>
<dbReference type="Gene3D" id="3.40.1090.10">
    <property type="entry name" value="Cytosolic phospholipase A2 catalytic domain"/>
    <property type="match status" value="1"/>
</dbReference>
<proteinExistence type="inferred from homology"/>
<dbReference type="EMBL" id="KV907503">
    <property type="protein sequence ID" value="OOF94000.1"/>
    <property type="molecule type" value="Genomic_DNA"/>
</dbReference>
<dbReference type="PANTHER" id="PTHR10728:SF33">
    <property type="entry name" value="LYSOPHOSPHOLIPASE 1-RELATED"/>
    <property type="match status" value="1"/>
</dbReference>
<evidence type="ECO:0000256" key="8">
    <source>
        <dbReference type="ARBA" id="ARBA00023180"/>
    </source>
</evidence>
<dbReference type="InterPro" id="IPR002642">
    <property type="entry name" value="LysoPLipase_cat_dom"/>
</dbReference>
<keyword evidence="7 10" id="KW-0443">Lipid metabolism</keyword>
<evidence type="ECO:0000313" key="13">
    <source>
        <dbReference type="EMBL" id="OOF94000.1"/>
    </source>
</evidence>
<evidence type="ECO:0000259" key="12">
    <source>
        <dbReference type="PROSITE" id="PS51210"/>
    </source>
</evidence>
<dbReference type="InterPro" id="IPR016035">
    <property type="entry name" value="Acyl_Trfase/lysoPLipase"/>
</dbReference>
<keyword evidence="6 10" id="KW-0442">Lipid degradation</keyword>
<organism evidence="13 14">
    <name type="scientific">Aspergillus carbonarius (strain ITEM 5010)</name>
    <dbReference type="NCBI Taxonomy" id="602072"/>
    <lineage>
        <taxon>Eukaryota</taxon>
        <taxon>Fungi</taxon>
        <taxon>Dikarya</taxon>
        <taxon>Ascomycota</taxon>
        <taxon>Pezizomycotina</taxon>
        <taxon>Eurotiomycetes</taxon>
        <taxon>Eurotiomycetidae</taxon>
        <taxon>Eurotiales</taxon>
        <taxon>Aspergillaceae</taxon>
        <taxon>Aspergillus</taxon>
        <taxon>Aspergillus subgen. Circumdati</taxon>
    </lineage>
</organism>
<keyword evidence="4 11" id="KW-0732">Signal</keyword>
<evidence type="ECO:0000256" key="2">
    <source>
        <dbReference type="ARBA" id="ARBA00008780"/>
    </source>
</evidence>
<dbReference type="STRING" id="602072.A0A1R3RHQ0"/>
<evidence type="ECO:0000256" key="7">
    <source>
        <dbReference type="ARBA" id="ARBA00023098"/>
    </source>
</evidence>
<evidence type="ECO:0000256" key="4">
    <source>
        <dbReference type="ARBA" id="ARBA00022729"/>
    </source>
</evidence>
<dbReference type="SMART" id="SM00022">
    <property type="entry name" value="PLAc"/>
    <property type="match status" value="1"/>
</dbReference>
<comment type="catalytic activity">
    <reaction evidence="9 11">
        <text>a 1-acyl-sn-glycero-3-phosphocholine + H2O = sn-glycerol 3-phosphocholine + a fatty acid + H(+)</text>
        <dbReference type="Rhea" id="RHEA:15177"/>
        <dbReference type="ChEBI" id="CHEBI:15377"/>
        <dbReference type="ChEBI" id="CHEBI:15378"/>
        <dbReference type="ChEBI" id="CHEBI:16870"/>
        <dbReference type="ChEBI" id="CHEBI:28868"/>
        <dbReference type="ChEBI" id="CHEBI:58168"/>
        <dbReference type="EC" id="3.1.1.5"/>
    </reaction>
</comment>
<dbReference type="VEuPathDB" id="FungiDB:ASPCADRAFT_172977"/>
<dbReference type="PROSITE" id="PS51210">
    <property type="entry name" value="PLA2C"/>
    <property type="match status" value="1"/>
</dbReference>
<dbReference type="EC" id="3.1.1.5" evidence="3 11"/>
<comment type="similarity">
    <text evidence="2 11">Belongs to the lysophospholipase family.</text>
</comment>
<evidence type="ECO:0000256" key="10">
    <source>
        <dbReference type="PROSITE-ProRule" id="PRU00555"/>
    </source>
</evidence>
<dbReference type="Proteomes" id="UP000188318">
    <property type="component" value="Unassembled WGS sequence"/>
</dbReference>
<keyword evidence="5 10" id="KW-0378">Hydrolase</keyword>
<dbReference type="GO" id="GO:0004622">
    <property type="term" value="F:phosphatidylcholine lysophospholipase activity"/>
    <property type="evidence" value="ECO:0007669"/>
    <property type="project" value="UniProtKB-EC"/>
</dbReference>
<keyword evidence="8" id="KW-0325">Glycoprotein</keyword>
<dbReference type="GO" id="GO:0046475">
    <property type="term" value="P:glycerophospholipid catabolic process"/>
    <property type="evidence" value="ECO:0007669"/>
    <property type="project" value="TreeGrafter"/>
</dbReference>
<dbReference type="SUPFAM" id="SSF52151">
    <property type="entry name" value="FabD/lysophospholipase-like"/>
    <property type="match status" value="1"/>
</dbReference>
<sequence>MISHIALPVFLGAATALASTSSADSYVPHYVDCPEGIQIVRQPRSTSLAESEWVHGRKEQIVDALGRYLSNLDLGGFNTTDYMARVRANVDYTVPVIGWANSGGGWRAAMTGVGGLQAIDERTAGAREAKVGGLFQILTYIAGLSGGSWPVSSPVFHDYEPITQMIADWQVDVDRFSETDVDAYFEVIAEKAAAGFNVTVSDFLGRGFAAQVIPGVNRTWSSIPELPGFKNFSGPFPIVIASSIDKNSPVEDGLYVPSWEAPWYEWNPFEFGSWAAGFVPTRYVGTVPNENNTAEQCVENLDQASFVLGSVASAWNYWYLEDVTNDTLGSFSKRDSGVQKRTFMTNELVELLAGVFSEYFNYTVSQVSNPSIPNAFNPNENITLADGSEAGQSIPFLPLIQPERKLDFIMAWDDDVDDNPYGWNNGTNIWDSYVLAKAHGLPFPEVPPVREMLARNYTLKPVLFGCDTNLTTTRDVTSPIIAYFANAPYSWYSNFTWSTPNMSYAEANGVLQNSFNLLTQGNGTLDSTWVECLGCAAIDRSLARVGMQRSQACEQCFQEHCWDGTLTAGVSGDFVLDPSLALDPSLSYAEWSQQHPDMD</sequence>
<accession>A0A1R3RHQ0</accession>
<dbReference type="GO" id="GO:0005829">
    <property type="term" value="C:cytosol"/>
    <property type="evidence" value="ECO:0007669"/>
    <property type="project" value="TreeGrafter"/>
</dbReference>
<protein>
    <recommendedName>
        <fullName evidence="3 11">Lysophospholipase</fullName>
        <ecNumber evidence="3 11">3.1.1.5</ecNumber>
    </recommendedName>
</protein>
<dbReference type="AlphaFoldDB" id="A0A1R3RHQ0"/>
<evidence type="ECO:0000256" key="1">
    <source>
        <dbReference type="ARBA" id="ARBA00002169"/>
    </source>
</evidence>